<name>A0ABW3CGK0_9ACTN</name>
<proteinExistence type="predicted"/>
<evidence type="ECO:0000313" key="2">
    <source>
        <dbReference type="EMBL" id="MFD0853448.1"/>
    </source>
</evidence>
<protein>
    <submittedName>
        <fullName evidence="2">Uncharacterized protein</fullName>
    </submittedName>
</protein>
<reference evidence="3" key="1">
    <citation type="journal article" date="2019" name="Int. J. Syst. Evol. Microbiol.">
        <title>The Global Catalogue of Microorganisms (GCM) 10K type strain sequencing project: providing services to taxonomists for standard genome sequencing and annotation.</title>
        <authorList>
            <consortium name="The Broad Institute Genomics Platform"/>
            <consortium name="The Broad Institute Genome Sequencing Center for Infectious Disease"/>
            <person name="Wu L."/>
            <person name="Ma J."/>
        </authorList>
    </citation>
    <scope>NUCLEOTIDE SEQUENCE [LARGE SCALE GENOMIC DNA]</scope>
    <source>
        <strain evidence="3">JCM 31696</strain>
    </source>
</reference>
<sequence>MISQHLDTFAGLPVADYQHEHDGDPVGDHYPNATEGDPAEPGKVAWRVGTWFDGRDFTEVFAAFLDEVDTAEVTHLVLGYWGADYDAGAADPVKLLVEAAD</sequence>
<evidence type="ECO:0000313" key="3">
    <source>
        <dbReference type="Proteomes" id="UP001597083"/>
    </source>
</evidence>
<comment type="caution">
    <text evidence="2">The sequence shown here is derived from an EMBL/GenBank/DDBJ whole genome shotgun (WGS) entry which is preliminary data.</text>
</comment>
<evidence type="ECO:0000256" key="1">
    <source>
        <dbReference type="SAM" id="MobiDB-lite"/>
    </source>
</evidence>
<feature type="region of interest" description="Disordered" evidence="1">
    <location>
        <begin position="17"/>
        <end position="41"/>
    </location>
</feature>
<gene>
    <name evidence="2" type="ORF">ACFQ07_14515</name>
</gene>
<feature type="non-terminal residue" evidence="2">
    <location>
        <position position="101"/>
    </location>
</feature>
<dbReference type="EMBL" id="JBHTIR010002175">
    <property type="protein sequence ID" value="MFD0853448.1"/>
    <property type="molecule type" value="Genomic_DNA"/>
</dbReference>
<accession>A0ABW3CGK0</accession>
<feature type="compositionally biased region" description="Basic and acidic residues" evidence="1">
    <location>
        <begin position="17"/>
        <end position="27"/>
    </location>
</feature>
<keyword evidence="3" id="KW-1185">Reference proteome</keyword>
<organism evidence="2 3">
    <name type="scientific">Actinomadura adrarensis</name>
    <dbReference type="NCBI Taxonomy" id="1819600"/>
    <lineage>
        <taxon>Bacteria</taxon>
        <taxon>Bacillati</taxon>
        <taxon>Actinomycetota</taxon>
        <taxon>Actinomycetes</taxon>
        <taxon>Streptosporangiales</taxon>
        <taxon>Thermomonosporaceae</taxon>
        <taxon>Actinomadura</taxon>
    </lineage>
</organism>
<dbReference type="Proteomes" id="UP001597083">
    <property type="component" value="Unassembled WGS sequence"/>
</dbReference>